<evidence type="ECO:0000259" key="2">
    <source>
        <dbReference type="Pfam" id="PF05649"/>
    </source>
</evidence>
<evidence type="ECO:0000313" key="3">
    <source>
        <dbReference type="EMBL" id="CDQ06955.1"/>
    </source>
</evidence>
<dbReference type="SUPFAM" id="SSF55486">
    <property type="entry name" value="Metalloproteases ('zincins'), catalytic domain"/>
    <property type="match status" value="1"/>
</dbReference>
<accession>A0A1I9G8S6</accession>
<dbReference type="PROSITE" id="PS51885">
    <property type="entry name" value="NEPRILYSIN"/>
    <property type="match status" value="1"/>
</dbReference>
<dbReference type="Gene3D" id="1.10.1380.10">
    <property type="entry name" value="Neutral endopeptidase , domain2"/>
    <property type="match status" value="1"/>
</dbReference>
<dbReference type="Gene3D" id="3.40.390.10">
    <property type="entry name" value="Collagenase (Catalytic Domain)"/>
    <property type="match status" value="1"/>
</dbReference>
<dbReference type="GO" id="GO:0004222">
    <property type="term" value="F:metalloendopeptidase activity"/>
    <property type="evidence" value="ECO:0007669"/>
    <property type="project" value="InterPro"/>
</dbReference>
<dbReference type="PANTHER" id="PTHR11733">
    <property type="entry name" value="ZINC METALLOPROTEASE FAMILY M13 NEPRILYSIN-RELATED"/>
    <property type="match status" value="1"/>
</dbReference>
<protein>
    <submittedName>
        <fullName evidence="3">Bm11217</fullName>
    </submittedName>
</protein>
<dbReference type="InterPro" id="IPR024079">
    <property type="entry name" value="MetalloPept_cat_dom_sf"/>
</dbReference>
<organism evidence="3">
    <name type="scientific">Brugia malayi</name>
    <name type="common">Filarial nematode worm</name>
    <dbReference type="NCBI Taxonomy" id="6279"/>
    <lineage>
        <taxon>Eukaryota</taxon>
        <taxon>Metazoa</taxon>
        <taxon>Ecdysozoa</taxon>
        <taxon>Nematoda</taxon>
        <taxon>Chromadorea</taxon>
        <taxon>Rhabditida</taxon>
        <taxon>Spirurina</taxon>
        <taxon>Spiruromorpha</taxon>
        <taxon>Filarioidea</taxon>
        <taxon>Onchocercidae</taxon>
        <taxon>Brugia</taxon>
    </lineage>
</organism>
<dbReference type="Pfam" id="PF05649">
    <property type="entry name" value="Peptidase_M13_N"/>
    <property type="match status" value="1"/>
</dbReference>
<dbReference type="GO" id="GO:0005886">
    <property type="term" value="C:plasma membrane"/>
    <property type="evidence" value="ECO:0007669"/>
    <property type="project" value="TreeGrafter"/>
</dbReference>
<reference evidence="3" key="2">
    <citation type="submission" date="2012-12" db="EMBL/GenBank/DDBJ databases">
        <authorList>
            <consortium name="WormBase Consortium"/>
            <person name="Ghedin E."/>
            <person name="Paulini M."/>
        </authorList>
    </citation>
    <scope>NUCLEOTIDE SEQUENCE</scope>
    <source>
        <strain evidence="3">FR3</strain>
    </source>
</reference>
<dbReference type="GO" id="GO:0016485">
    <property type="term" value="P:protein processing"/>
    <property type="evidence" value="ECO:0007669"/>
    <property type="project" value="TreeGrafter"/>
</dbReference>
<dbReference type="InterPro" id="IPR008753">
    <property type="entry name" value="Peptidase_M13_N"/>
</dbReference>
<evidence type="ECO:0000256" key="1">
    <source>
        <dbReference type="ARBA" id="ARBA00007357"/>
    </source>
</evidence>
<dbReference type="EMBL" id="LN857289">
    <property type="protein sequence ID" value="CDQ06955.1"/>
    <property type="molecule type" value="Genomic_DNA"/>
</dbReference>
<dbReference type="InterPro" id="IPR000718">
    <property type="entry name" value="Peptidase_M13"/>
</dbReference>
<feature type="domain" description="Peptidase M13 N-terminal" evidence="2">
    <location>
        <begin position="33"/>
        <end position="119"/>
    </location>
</feature>
<name>A0A1I9G8S6_BRUMA</name>
<sequence>MPNKVKDLEVGTSPGYIKAAYYLLSSMNQTVNPCDDFFEYACGRWVSEHPIPSDLGAYEVSASIREKVALKMKELYDSKQSTTSKAMDTVKTIYKTCMDTNRLQNMQGREIAEAIEKLQFLNLILAKICITILYNYMKFFSSTLVHGQWYMEGSGPKTKSISQKT</sequence>
<gene>
    <name evidence="3" type="primary">Bm11217</name>
    <name evidence="3" type="ORF">BM_Bm11217</name>
</gene>
<comment type="similarity">
    <text evidence="1">Belongs to the peptidase M13 family.</text>
</comment>
<dbReference type="PANTHER" id="PTHR11733:SF237">
    <property type="entry name" value="NEPRILYSIN-LIKE 4"/>
    <property type="match status" value="1"/>
</dbReference>
<proteinExistence type="inferred from homology"/>
<dbReference type="InterPro" id="IPR042089">
    <property type="entry name" value="Peptidase_M13_dom_2"/>
</dbReference>
<reference evidence="3" key="1">
    <citation type="journal article" date="2007" name="Science">
        <title>Draft genome of the filarial nematode parasite Brugia malayi.</title>
        <authorList>
            <person name="Ghedin E."/>
            <person name="Wang S."/>
            <person name="Spiro D."/>
            <person name="Caler E."/>
            <person name="Zhao Q."/>
            <person name="Crabtree J."/>
            <person name="Allen J.E."/>
            <person name="Delcher A.L."/>
            <person name="Guiliano D.B."/>
            <person name="Miranda-Saavedra D."/>
            <person name="Angiuoli S.V."/>
            <person name="Creasy T."/>
            <person name="Amedeo P."/>
            <person name="Haas B."/>
            <person name="El-Sayed N.M."/>
            <person name="Wortman J.R."/>
            <person name="Feldblyum T."/>
            <person name="Tallon L."/>
            <person name="Schatz M."/>
            <person name="Shumway M."/>
            <person name="Koo H."/>
            <person name="Salzberg S.L."/>
            <person name="Schobel S."/>
            <person name="Pertea M."/>
            <person name="Pop M."/>
            <person name="White O."/>
            <person name="Barton G.J."/>
            <person name="Carlow C.K."/>
            <person name="Crawford M.J."/>
            <person name="Daub J."/>
            <person name="Dimmic M.W."/>
            <person name="Estes C.F."/>
            <person name="Foster J.M."/>
            <person name="Ganatra M."/>
            <person name="Gregory W.F."/>
            <person name="Johnson N.M."/>
            <person name="Jin J."/>
            <person name="Komuniecki R."/>
            <person name="Korf I."/>
            <person name="Kumar S."/>
            <person name="Laney S."/>
            <person name="Li B.W."/>
            <person name="Li W."/>
            <person name="Lindblom T.H."/>
            <person name="Lustigman S."/>
            <person name="Ma D."/>
            <person name="Maina C.V."/>
            <person name="Martin D.M."/>
            <person name="McCarter J.P."/>
            <person name="McReynolds L."/>
            <person name="Mitreva M."/>
            <person name="Nutman T.B."/>
            <person name="Parkinson J."/>
            <person name="Peregrin-Alvarez J.M."/>
            <person name="Poole C."/>
            <person name="Ren Q."/>
            <person name="Saunders L."/>
            <person name="Sluder A.E."/>
            <person name="Smith K."/>
            <person name="Stanke M."/>
            <person name="Unnasch T.R."/>
            <person name="Ware J."/>
            <person name="Wei A.D."/>
            <person name="Weil G."/>
            <person name="Williams D.J."/>
            <person name="Zhang Y."/>
            <person name="Williams S.A."/>
            <person name="Fraser-Liggett C."/>
            <person name="Slatko B."/>
            <person name="Blaxter M.L."/>
            <person name="Scott A.L."/>
        </authorList>
    </citation>
    <scope>NUCLEOTIDE SEQUENCE</scope>
    <source>
        <strain evidence="3">FR3</strain>
    </source>
</reference>
<dbReference type="AlphaFoldDB" id="A0A1I9G8S6"/>